<dbReference type="InterPro" id="IPR006293">
    <property type="entry name" value="DNA_helicase_ATP-dep_RecQ_bac"/>
</dbReference>
<dbReference type="GO" id="GO:0006260">
    <property type="term" value="P:DNA replication"/>
    <property type="evidence" value="ECO:0007669"/>
    <property type="project" value="InterPro"/>
</dbReference>
<evidence type="ECO:0000256" key="6">
    <source>
        <dbReference type="ARBA" id="ARBA00022763"/>
    </source>
</evidence>
<dbReference type="SMART" id="SM00490">
    <property type="entry name" value="HELICc"/>
    <property type="match status" value="1"/>
</dbReference>
<dbReference type="Pfam" id="PF09382">
    <property type="entry name" value="RQC"/>
    <property type="match status" value="1"/>
</dbReference>
<dbReference type="GO" id="GO:0003677">
    <property type="term" value="F:DNA binding"/>
    <property type="evidence" value="ECO:0007669"/>
    <property type="project" value="UniProtKB-KW"/>
</dbReference>
<dbReference type="GO" id="GO:0006310">
    <property type="term" value="P:DNA recombination"/>
    <property type="evidence" value="ECO:0007669"/>
    <property type="project" value="UniProtKB-UniRule"/>
</dbReference>
<dbReference type="GO" id="GO:0016787">
    <property type="term" value="F:hydrolase activity"/>
    <property type="evidence" value="ECO:0007669"/>
    <property type="project" value="UniProtKB-KW"/>
</dbReference>
<keyword evidence="6" id="KW-0227">DNA damage</keyword>
<dbReference type="GO" id="GO:0043138">
    <property type="term" value="F:3'-5' DNA helicase activity"/>
    <property type="evidence" value="ECO:0007669"/>
    <property type="project" value="UniProtKB-EC"/>
</dbReference>
<dbReference type="GO" id="GO:0043590">
    <property type="term" value="C:bacterial nucleoid"/>
    <property type="evidence" value="ECO:0007669"/>
    <property type="project" value="TreeGrafter"/>
</dbReference>
<evidence type="ECO:0000259" key="18">
    <source>
        <dbReference type="PROSITE" id="PS51192"/>
    </source>
</evidence>
<keyword evidence="21" id="KW-1185">Reference proteome</keyword>
<dbReference type="SUPFAM" id="SSF46785">
    <property type="entry name" value="Winged helix' DNA-binding domain"/>
    <property type="match status" value="1"/>
</dbReference>
<protein>
    <recommendedName>
        <fullName evidence="16">DNA helicase RecQ</fullName>
        <ecNumber evidence="16">5.6.2.4</ecNumber>
    </recommendedName>
</protein>
<evidence type="ECO:0000256" key="9">
    <source>
        <dbReference type="ARBA" id="ARBA00022833"/>
    </source>
</evidence>
<accession>A0A5C4TCA2</accession>
<dbReference type="GO" id="GO:0006281">
    <property type="term" value="P:DNA repair"/>
    <property type="evidence" value="ECO:0007669"/>
    <property type="project" value="UniProtKB-KW"/>
</dbReference>
<evidence type="ECO:0000256" key="4">
    <source>
        <dbReference type="ARBA" id="ARBA00022723"/>
    </source>
</evidence>
<evidence type="ECO:0000259" key="17">
    <source>
        <dbReference type="PROSITE" id="PS50967"/>
    </source>
</evidence>
<dbReference type="PANTHER" id="PTHR13710:SF105">
    <property type="entry name" value="ATP-DEPENDENT DNA HELICASE Q1"/>
    <property type="match status" value="1"/>
</dbReference>
<evidence type="ECO:0000256" key="12">
    <source>
        <dbReference type="ARBA" id="ARBA00023172"/>
    </source>
</evidence>
<keyword evidence="11" id="KW-0238">DNA-binding</keyword>
<evidence type="ECO:0000256" key="10">
    <source>
        <dbReference type="ARBA" id="ARBA00022840"/>
    </source>
</evidence>
<keyword evidence="14" id="KW-0413">Isomerase</keyword>
<evidence type="ECO:0000313" key="20">
    <source>
        <dbReference type="EMBL" id="TNJ66734.1"/>
    </source>
</evidence>
<dbReference type="Pfam" id="PF16124">
    <property type="entry name" value="RecQ_Zn_bind"/>
    <property type="match status" value="1"/>
</dbReference>
<dbReference type="GO" id="GO:0009378">
    <property type="term" value="F:four-way junction helicase activity"/>
    <property type="evidence" value="ECO:0007669"/>
    <property type="project" value="TreeGrafter"/>
</dbReference>
<keyword evidence="4" id="KW-0479">Metal-binding</keyword>
<comment type="cofactor">
    <cofactor evidence="2">
        <name>Zn(2+)</name>
        <dbReference type="ChEBI" id="CHEBI:29105"/>
    </cofactor>
</comment>
<dbReference type="Gene3D" id="1.10.10.10">
    <property type="entry name" value="Winged helix-like DNA-binding domain superfamily/Winged helix DNA-binding domain"/>
    <property type="match status" value="1"/>
</dbReference>
<evidence type="ECO:0000256" key="1">
    <source>
        <dbReference type="ARBA" id="ARBA00001946"/>
    </source>
</evidence>
<evidence type="ECO:0000313" key="21">
    <source>
        <dbReference type="Proteomes" id="UP000307943"/>
    </source>
</evidence>
<keyword evidence="10" id="KW-0067">ATP-binding</keyword>
<keyword evidence="8 20" id="KW-0347">Helicase</keyword>
<dbReference type="Gene3D" id="1.10.150.80">
    <property type="entry name" value="HRDC domain"/>
    <property type="match status" value="1"/>
</dbReference>
<dbReference type="InterPro" id="IPR004589">
    <property type="entry name" value="DNA_helicase_ATP-dep_RecQ"/>
</dbReference>
<evidence type="ECO:0000256" key="14">
    <source>
        <dbReference type="ARBA" id="ARBA00023235"/>
    </source>
</evidence>
<proteinExistence type="inferred from homology"/>
<dbReference type="PANTHER" id="PTHR13710">
    <property type="entry name" value="DNA HELICASE RECQ FAMILY MEMBER"/>
    <property type="match status" value="1"/>
</dbReference>
<dbReference type="EMBL" id="VDCQ01000009">
    <property type="protein sequence ID" value="TNJ66734.1"/>
    <property type="molecule type" value="Genomic_DNA"/>
</dbReference>
<dbReference type="InterPro" id="IPR036388">
    <property type="entry name" value="WH-like_DNA-bd_sf"/>
</dbReference>
<dbReference type="PROSITE" id="PS50967">
    <property type="entry name" value="HRDC"/>
    <property type="match status" value="1"/>
</dbReference>
<dbReference type="GO" id="GO:0030894">
    <property type="term" value="C:replisome"/>
    <property type="evidence" value="ECO:0007669"/>
    <property type="project" value="TreeGrafter"/>
</dbReference>
<feature type="domain" description="Helicase C-terminal" evidence="19">
    <location>
        <begin position="223"/>
        <end position="367"/>
    </location>
</feature>
<evidence type="ECO:0000256" key="7">
    <source>
        <dbReference type="ARBA" id="ARBA00022801"/>
    </source>
</evidence>
<keyword evidence="12" id="KW-0233">DNA recombination</keyword>
<evidence type="ECO:0000259" key="19">
    <source>
        <dbReference type="PROSITE" id="PS51194"/>
    </source>
</evidence>
<keyword evidence="13" id="KW-0234">DNA repair</keyword>
<comment type="similarity">
    <text evidence="3">Belongs to the helicase family. RecQ subfamily.</text>
</comment>
<dbReference type="Proteomes" id="UP000307943">
    <property type="component" value="Unassembled WGS sequence"/>
</dbReference>
<dbReference type="SMART" id="SM00341">
    <property type="entry name" value="HRDC"/>
    <property type="match status" value="1"/>
</dbReference>
<evidence type="ECO:0000256" key="2">
    <source>
        <dbReference type="ARBA" id="ARBA00001947"/>
    </source>
</evidence>
<dbReference type="AlphaFoldDB" id="A0A5C4TCA2"/>
<evidence type="ECO:0000256" key="8">
    <source>
        <dbReference type="ARBA" id="ARBA00022806"/>
    </source>
</evidence>
<comment type="caution">
    <text evidence="20">The sequence shown here is derived from an EMBL/GenBank/DDBJ whole genome shotgun (WGS) entry which is preliminary data.</text>
</comment>
<keyword evidence="9" id="KW-0862">Zinc</keyword>
<dbReference type="InterPro" id="IPR014001">
    <property type="entry name" value="Helicase_ATP-bd"/>
</dbReference>
<organism evidence="20 21">
    <name type="scientific">Paenibacillus hemerocallicola</name>
    <dbReference type="NCBI Taxonomy" id="1172614"/>
    <lineage>
        <taxon>Bacteria</taxon>
        <taxon>Bacillati</taxon>
        <taxon>Bacillota</taxon>
        <taxon>Bacilli</taxon>
        <taxon>Bacillales</taxon>
        <taxon>Paenibacillaceae</taxon>
        <taxon>Paenibacillus</taxon>
    </lineage>
</organism>
<dbReference type="GO" id="GO:0009432">
    <property type="term" value="P:SOS response"/>
    <property type="evidence" value="ECO:0007669"/>
    <property type="project" value="UniProtKB-UniRule"/>
</dbReference>
<evidence type="ECO:0000256" key="15">
    <source>
        <dbReference type="ARBA" id="ARBA00034617"/>
    </source>
</evidence>
<dbReference type="InterPro" id="IPR027417">
    <property type="entry name" value="P-loop_NTPase"/>
</dbReference>
<dbReference type="InterPro" id="IPR036390">
    <property type="entry name" value="WH_DNA-bd_sf"/>
</dbReference>
<dbReference type="NCBIfam" id="TIGR01389">
    <property type="entry name" value="recQ"/>
    <property type="match status" value="1"/>
</dbReference>
<dbReference type="SUPFAM" id="SSF52540">
    <property type="entry name" value="P-loop containing nucleoside triphosphate hydrolases"/>
    <property type="match status" value="1"/>
</dbReference>
<dbReference type="SMART" id="SM00956">
    <property type="entry name" value="RQC"/>
    <property type="match status" value="1"/>
</dbReference>
<dbReference type="Gene3D" id="3.40.50.300">
    <property type="entry name" value="P-loop containing nucleotide triphosphate hydrolases"/>
    <property type="match status" value="2"/>
</dbReference>
<feature type="domain" description="HRDC" evidence="17">
    <location>
        <begin position="522"/>
        <end position="599"/>
    </location>
</feature>
<dbReference type="InterPro" id="IPR002121">
    <property type="entry name" value="HRDC_dom"/>
</dbReference>
<gene>
    <name evidence="20" type="primary">recQ</name>
    <name evidence="20" type="ORF">FE784_09210</name>
</gene>
<reference evidence="20 21" key="1">
    <citation type="submission" date="2019-05" db="EMBL/GenBank/DDBJ databases">
        <title>We sequenced the genome of Paenibacillus hemerocallicola KCTC 33185 for further insight into its adaptation and study the phylogeny of Paenibacillus.</title>
        <authorList>
            <person name="Narsing Rao M.P."/>
        </authorList>
    </citation>
    <scope>NUCLEOTIDE SEQUENCE [LARGE SCALE GENOMIC DNA]</scope>
    <source>
        <strain evidence="20 21">KCTC 33185</strain>
    </source>
</reference>
<dbReference type="EC" id="5.6.2.4" evidence="16"/>
<dbReference type="InterPro" id="IPR010997">
    <property type="entry name" value="HRDC-like_sf"/>
</dbReference>
<dbReference type="Pfam" id="PF00570">
    <property type="entry name" value="HRDC"/>
    <property type="match status" value="1"/>
</dbReference>
<dbReference type="InterPro" id="IPR032284">
    <property type="entry name" value="RecQ_Zn-bd"/>
</dbReference>
<dbReference type="FunFam" id="3.40.50.300:FF:000296">
    <property type="entry name" value="ATP-dependent DNA helicase RecQ"/>
    <property type="match status" value="1"/>
</dbReference>
<dbReference type="GO" id="GO:0005524">
    <property type="term" value="F:ATP binding"/>
    <property type="evidence" value="ECO:0007669"/>
    <property type="project" value="UniProtKB-KW"/>
</dbReference>
<dbReference type="FunFam" id="1.10.150.80:FF:000002">
    <property type="entry name" value="ATP-dependent DNA helicase RecQ"/>
    <property type="match status" value="1"/>
</dbReference>
<dbReference type="InterPro" id="IPR044876">
    <property type="entry name" value="HRDC_dom_sf"/>
</dbReference>
<dbReference type="PROSITE" id="PS51192">
    <property type="entry name" value="HELICASE_ATP_BIND_1"/>
    <property type="match status" value="1"/>
</dbReference>
<dbReference type="RefSeq" id="WP_139601900.1">
    <property type="nucleotide sequence ID" value="NZ_VDCQ01000009.1"/>
</dbReference>
<evidence type="ECO:0000256" key="13">
    <source>
        <dbReference type="ARBA" id="ARBA00023204"/>
    </source>
</evidence>
<dbReference type="GO" id="GO:0005737">
    <property type="term" value="C:cytoplasm"/>
    <property type="evidence" value="ECO:0007669"/>
    <property type="project" value="TreeGrafter"/>
</dbReference>
<evidence type="ECO:0000256" key="16">
    <source>
        <dbReference type="NCBIfam" id="TIGR01389"/>
    </source>
</evidence>
<feature type="domain" description="Helicase ATP-binding" evidence="18">
    <location>
        <begin position="30"/>
        <end position="199"/>
    </location>
</feature>
<dbReference type="InterPro" id="IPR018982">
    <property type="entry name" value="RQC_domain"/>
</dbReference>
<sequence length="599" mass="67162">MPAQAQQKARAILKTVFGYDSFRKGQEELIAGIMDGRDAIGVMPTGAGKSICYQVPAAAMDGITLVVSPLISLMKDQVDALNQAGIPTTFINSTLTAQQLNTRFREIADGNFKLVYVAPERLESERFTRFLGELNIPFVAVDEAHCVSQWGHDFRPSYMSISRVLNLIRPRPVIAAFTATATDKVKEDIVRHLRLDDPVRVTTGYARENLSFSVMKGVDKKAYLADYVRSRPGECGIVYASTRREVEECCSYLLKLGIRAGRYHAGLAEEERARNQELFLYDELKVMVATNAFGMGIDKSNVRYVIHYNITKNVESYYQEAGRAGRDGEPGECILLYAPQDVMTQKFLIEQGESDEERKTIEYGNLHGMVEYCHTTECLQRYIVRYFGDPEGQACGRCSCCTDDREVADVTLDAQKVFSCVARMKQRFGITMTAKVLRGANDAKVRQFGFERLSTYGAMSSRKEKDIVNLINVLVADGYMKLTDSQYPVLTLTAEAKTVLEGKEQVFQRVAPAARSVARSVDAGDEALFEKLRQLRKTFAERERVPPFTIFHDATLRELCVILPRTEAEMLSVKGIGKHKFDKYGRAFLDLIGEHANGT</sequence>
<comment type="catalytic activity">
    <reaction evidence="15">
        <text>Couples ATP hydrolysis with the unwinding of duplex DNA by translocating in the 3'-5' direction.</text>
        <dbReference type="EC" id="5.6.2.4"/>
    </reaction>
</comment>
<name>A0A5C4TCA2_9BACL</name>
<dbReference type="InterPro" id="IPR001650">
    <property type="entry name" value="Helicase_C-like"/>
</dbReference>
<dbReference type="OrthoDB" id="9763310at2"/>
<dbReference type="NCBIfam" id="TIGR00614">
    <property type="entry name" value="recQ_fam"/>
    <property type="match status" value="1"/>
</dbReference>
<evidence type="ECO:0000256" key="11">
    <source>
        <dbReference type="ARBA" id="ARBA00023125"/>
    </source>
</evidence>
<keyword evidence="5" id="KW-0547">Nucleotide-binding</keyword>
<dbReference type="Pfam" id="PF00270">
    <property type="entry name" value="DEAD"/>
    <property type="match status" value="1"/>
</dbReference>
<evidence type="ECO:0000256" key="3">
    <source>
        <dbReference type="ARBA" id="ARBA00005446"/>
    </source>
</evidence>
<dbReference type="PROSITE" id="PS51194">
    <property type="entry name" value="HELICASE_CTER"/>
    <property type="match status" value="1"/>
</dbReference>
<dbReference type="CDD" id="cd17920">
    <property type="entry name" value="DEXHc_RecQ"/>
    <property type="match status" value="1"/>
</dbReference>
<evidence type="ECO:0000256" key="5">
    <source>
        <dbReference type="ARBA" id="ARBA00022741"/>
    </source>
</evidence>
<dbReference type="SUPFAM" id="SSF47819">
    <property type="entry name" value="HRDC-like"/>
    <property type="match status" value="1"/>
</dbReference>
<comment type="cofactor">
    <cofactor evidence="1">
        <name>Mg(2+)</name>
        <dbReference type="ChEBI" id="CHEBI:18420"/>
    </cofactor>
</comment>
<dbReference type="GO" id="GO:0046872">
    <property type="term" value="F:metal ion binding"/>
    <property type="evidence" value="ECO:0007669"/>
    <property type="project" value="UniProtKB-KW"/>
</dbReference>
<keyword evidence="7 20" id="KW-0378">Hydrolase</keyword>
<dbReference type="InterPro" id="IPR011545">
    <property type="entry name" value="DEAD/DEAH_box_helicase_dom"/>
</dbReference>
<dbReference type="Pfam" id="PF00271">
    <property type="entry name" value="Helicase_C"/>
    <property type="match status" value="1"/>
</dbReference>
<dbReference type="SMART" id="SM00487">
    <property type="entry name" value="DEXDc"/>
    <property type="match status" value="1"/>
</dbReference>